<reference evidence="2 3" key="1">
    <citation type="journal article" date="2020" name="Fungal Divers.">
        <title>Resolving the Mortierellaceae phylogeny through synthesis of multi-gene phylogenetics and phylogenomics.</title>
        <authorList>
            <person name="Vandepol N."/>
            <person name="Liber J."/>
            <person name="Desiro A."/>
            <person name="Na H."/>
            <person name="Kennedy M."/>
            <person name="Barry K."/>
            <person name="Grigoriev I.V."/>
            <person name="Miller A.N."/>
            <person name="O'Donnell K."/>
            <person name="Stajich J.E."/>
            <person name="Bonito G."/>
        </authorList>
    </citation>
    <scope>NUCLEOTIDE SEQUENCE [LARGE SCALE GENOMIC DNA]</scope>
    <source>
        <strain evidence="2 3">AD045</strain>
    </source>
</reference>
<feature type="region of interest" description="Disordered" evidence="1">
    <location>
        <begin position="1"/>
        <end position="48"/>
    </location>
</feature>
<protein>
    <recommendedName>
        <fullName evidence="4">TPX2 C-terminal domain-containing protein</fullName>
    </recommendedName>
</protein>
<feature type="region of interest" description="Disordered" evidence="1">
    <location>
        <begin position="145"/>
        <end position="169"/>
    </location>
</feature>
<comment type="caution">
    <text evidence="2">The sequence shown here is derived from an EMBL/GenBank/DDBJ whole genome shotgun (WGS) entry which is preliminary data.</text>
</comment>
<keyword evidence="3" id="KW-1185">Reference proteome</keyword>
<gene>
    <name evidence="2" type="ORF">BGZ96_012206</name>
</gene>
<dbReference type="EMBL" id="JAAAIM010000903">
    <property type="protein sequence ID" value="KAG0283434.1"/>
    <property type="molecule type" value="Genomic_DNA"/>
</dbReference>
<accession>A0ABQ7JR97</accession>
<sequence length="475" mass="54551">MFQSRGHSRSAAPAASTAPTGKEKAKPVNTGVFRRSQPLKRLTTPVPFRSATQLRAEVRPSLTRHTQTLESAALASSRTPPRRSRLTGVFPVPTGHPIMTPSIRVETPHFVPTVPVSPKFGRRVPVPSLRPTHFVLRKSTKELTQPHEFQFHSDQRAKEREEYERQQSVRKREQELLDLQQKSERIHQAGSSCFRTVATYKLNFFAMMLAPTVIHKATRPLTKPVSPMIGEKRKRYEMEQQYLEQQLQEEEHHEQQQHQQFGYSQNRRIEHYSDIVTSPTKGSVPEQEMYRAFEEAKLLQAQQQALQQQLTEQERRQVVLANSTRATIHQPPIRLSFPMDPETVAMQADEIQASGHHHGEDFRGYEAFEQGEPSSSAVPLPPSAQREQCWLKEERRRSWSDSGVLSIHKVPGTDWRTVDHSNRRKDSSDGDNHRCARIDNCASNDYDHNLSTAISYNNNDYFNCSNYKYTSRNGL</sequence>
<evidence type="ECO:0008006" key="4">
    <source>
        <dbReference type="Google" id="ProtNLM"/>
    </source>
</evidence>
<feature type="region of interest" description="Disordered" evidence="1">
    <location>
        <begin position="414"/>
        <end position="434"/>
    </location>
</feature>
<name>A0ABQ7JR97_9FUNG</name>
<feature type="region of interest" description="Disordered" evidence="1">
    <location>
        <begin position="60"/>
        <end position="93"/>
    </location>
</feature>
<feature type="compositionally biased region" description="Basic and acidic residues" evidence="1">
    <location>
        <begin position="416"/>
        <end position="434"/>
    </location>
</feature>
<proteinExistence type="predicted"/>
<organism evidence="2 3">
    <name type="scientific">Linnemannia gamsii</name>
    <dbReference type="NCBI Taxonomy" id="64522"/>
    <lineage>
        <taxon>Eukaryota</taxon>
        <taxon>Fungi</taxon>
        <taxon>Fungi incertae sedis</taxon>
        <taxon>Mucoromycota</taxon>
        <taxon>Mortierellomycotina</taxon>
        <taxon>Mortierellomycetes</taxon>
        <taxon>Mortierellales</taxon>
        <taxon>Mortierellaceae</taxon>
        <taxon>Linnemannia</taxon>
    </lineage>
</organism>
<evidence type="ECO:0000313" key="2">
    <source>
        <dbReference type="EMBL" id="KAG0283434.1"/>
    </source>
</evidence>
<feature type="region of interest" description="Disordered" evidence="1">
    <location>
        <begin position="245"/>
        <end position="264"/>
    </location>
</feature>
<evidence type="ECO:0000313" key="3">
    <source>
        <dbReference type="Proteomes" id="UP001194696"/>
    </source>
</evidence>
<feature type="compositionally biased region" description="Low complexity" evidence="1">
    <location>
        <begin position="10"/>
        <end position="20"/>
    </location>
</feature>
<evidence type="ECO:0000256" key="1">
    <source>
        <dbReference type="SAM" id="MobiDB-lite"/>
    </source>
</evidence>
<dbReference type="Proteomes" id="UP001194696">
    <property type="component" value="Unassembled WGS sequence"/>
</dbReference>